<organism evidence="2 3">
    <name type="scientific">Xylaria multiplex</name>
    <dbReference type="NCBI Taxonomy" id="323545"/>
    <lineage>
        <taxon>Eukaryota</taxon>
        <taxon>Fungi</taxon>
        <taxon>Dikarya</taxon>
        <taxon>Ascomycota</taxon>
        <taxon>Pezizomycotina</taxon>
        <taxon>Sordariomycetes</taxon>
        <taxon>Xylariomycetidae</taxon>
        <taxon>Xylariales</taxon>
        <taxon>Xylariaceae</taxon>
        <taxon>Xylaria</taxon>
    </lineage>
</organism>
<name>A0A7C8IGR8_9PEZI</name>
<proteinExistence type="predicted"/>
<gene>
    <name evidence="2" type="ORF">GQX73_g10298</name>
</gene>
<evidence type="ECO:0000313" key="3">
    <source>
        <dbReference type="Proteomes" id="UP000481858"/>
    </source>
</evidence>
<keyword evidence="3" id="KW-1185">Reference proteome</keyword>
<dbReference type="EMBL" id="WUBL01000218">
    <property type="protein sequence ID" value="KAF2963289.1"/>
    <property type="molecule type" value="Genomic_DNA"/>
</dbReference>
<dbReference type="Proteomes" id="UP000481858">
    <property type="component" value="Unassembled WGS sequence"/>
</dbReference>
<accession>A0A7C8IGR8</accession>
<dbReference type="InParanoid" id="A0A7C8IGR8"/>
<evidence type="ECO:0000313" key="2">
    <source>
        <dbReference type="EMBL" id="KAF2963289.1"/>
    </source>
</evidence>
<evidence type="ECO:0000256" key="1">
    <source>
        <dbReference type="SAM" id="MobiDB-lite"/>
    </source>
</evidence>
<feature type="region of interest" description="Disordered" evidence="1">
    <location>
        <begin position="1"/>
        <end position="25"/>
    </location>
</feature>
<comment type="caution">
    <text evidence="2">The sequence shown here is derived from an EMBL/GenBank/DDBJ whole genome shotgun (WGS) entry which is preliminary data.</text>
</comment>
<dbReference type="AlphaFoldDB" id="A0A7C8IGR8"/>
<reference evidence="2 3" key="1">
    <citation type="submission" date="2019-12" db="EMBL/GenBank/DDBJ databases">
        <title>Draft genome sequence of the ascomycete Xylaria multiplex DSM 110363.</title>
        <authorList>
            <person name="Buettner E."/>
            <person name="Kellner H."/>
        </authorList>
    </citation>
    <scope>NUCLEOTIDE SEQUENCE [LARGE SCALE GENOMIC DNA]</scope>
    <source>
        <strain evidence="2 3">DSM 110363</strain>
    </source>
</reference>
<protein>
    <submittedName>
        <fullName evidence="2">Uncharacterized protein</fullName>
    </submittedName>
</protein>
<sequence>MPPYGFHRYEAQPTPPSPRPRPPEADQAVWICDNLDIIFPDVEDYGPDWVPFHLGDIYELQFLQAFNPGEPPGWCLVKTSRDLAASEVLREPDQEPLPYDLPVQVPRAGRGAGYDSKDWGWCDSAGPDCVTWWLRTYTNHRQHAEEVHGIDIRCFIPGCREIFPNYMARDDHVRGVAHAAIWRNEDDGVRQPHDGNNYYGWLTQHARDVVSVALNHAGATRVDHYTVRCQVIHVADRNSRKLLDNGKMLEFREGRCFAWIERNPTSSPGISRAL</sequence>